<dbReference type="EMBL" id="JBBKZU010000011">
    <property type="protein sequence ID" value="MEJ8814040.1"/>
    <property type="molecule type" value="Genomic_DNA"/>
</dbReference>
<dbReference type="PROSITE" id="PS51078">
    <property type="entry name" value="ICLR_ED"/>
    <property type="match status" value="1"/>
</dbReference>
<dbReference type="InterPro" id="IPR029016">
    <property type="entry name" value="GAF-like_dom_sf"/>
</dbReference>
<evidence type="ECO:0000259" key="5">
    <source>
        <dbReference type="PROSITE" id="PS51078"/>
    </source>
</evidence>
<keyword evidence="2" id="KW-0238">DNA-binding</keyword>
<evidence type="ECO:0000256" key="1">
    <source>
        <dbReference type="ARBA" id="ARBA00023015"/>
    </source>
</evidence>
<keyword evidence="7" id="KW-1185">Reference proteome</keyword>
<name>A0ABU8VM37_9BURK</name>
<proteinExistence type="predicted"/>
<evidence type="ECO:0000256" key="3">
    <source>
        <dbReference type="ARBA" id="ARBA00023163"/>
    </source>
</evidence>
<dbReference type="InterPro" id="IPR014757">
    <property type="entry name" value="Tscrpt_reg_IclR_C"/>
</dbReference>
<dbReference type="Pfam" id="PF01614">
    <property type="entry name" value="IclR_C"/>
    <property type="match status" value="1"/>
</dbReference>
<dbReference type="Pfam" id="PF09339">
    <property type="entry name" value="HTH_IclR"/>
    <property type="match status" value="1"/>
</dbReference>
<sequence>MSGVMERTLGILELLSQHGEGLELAAVADRLNMPRSAAHRLLNDLIRVGYVRQLRDHGDYMLTTKLVSVGLSFLSQSGIVDFSQPLLDRLAEISGELVRLSVVDGERLTWVARAQGARQGLRYDPDMGSDARLSCSSSGLAWMAGLSDDEAMTLASRQGIGQPDEYGPNAPRTMQDMMVMVHAARERGYSVTVETFTAGLNAMAAPVRLGNRPPIGVITIAGPTVRFTEERMHALAPELLSICDQMAAASGASPFFQGAHSGSGGRKSGRLPIYAA</sequence>
<feature type="domain" description="IclR-ED" evidence="5">
    <location>
        <begin position="65"/>
        <end position="252"/>
    </location>
</feature>
<protein>
    <submittedName>
        <fullName evidence="6">IclR family transcriptional regulator</fullName>
    </submittedName>
</protein>
<reference evidence="6 7" key="1">
    <citation type="submission" date="2024-03" db="EMBL/GenBank/DDBJ databases">
        <title>Novel species of the genus Variovorax.</title>
        <authorList>
            <person name="Liu Q."/>
            <person name="Xin Y.-H."/>
        </authorList>
    </citation>
    <scope>NUCLEOTIDE SEQUENCE [LARGE SCALE GENOMIC DNA]</scope>
    <source>
        <strain evidence="6 7">KACC 18899</strain>
    </source>
</reference>
<dbReference type="PANTHER" id="PTHR30136:SF35">
    <property type="entry name" value="HTH-TYPE TRANSCRIPTIONAL REGULATOR RV1719"/>
    <property type="match status" value="1"/>
</dbReference>
<evidence type="ECO:0000259" key="4">
    <source>
        <dbReference type="PROSITE" id="PS51077"/>
    </source>
</evidence>
<dbReference type="Gene3D" id="3.30.450.40">
    <property type="match status" value="1"/>
</dbReference>
<keyword evidence="1" id="KW-0805">Transcription regulation</keyword>
<dbReference type="PANTHER" id="PTHR30136">
    <property type="entry name" value="HELIX-TURN-HELIX TRANSCRIPTIONAL REGULATOR, ICLR FAMILY"/>
    <property type="match status" value="1"/>
</dbReference>
<dbReference type="InterPro" id="IPR050707">
    <property type="entry name" value="HTH_MetabolicPath_Reg"/>
</dbReference>
<dbReference type="Gene3D" id="1.10.10.10">
    <property type="entry name" value="Winged helix-like DNA-binding domain superfamily/Winged helix DNA-binding domain"/>
    <property type="match status" value="1"/>
</dbReference>
<dbReference type="InterPro" id="IPR005471">
    <property type="entry name" value="Tscrpt_reg_IclR_N"/>
</dbReference>
<evidence type="ECO:0000313" key="6">
    <source>
        <dbReference type="EMBL" id="MEJ8814040.1"/>
    </source>
</evidence>
<dbReference type="PROSITE" id="PS51077">
    <property type="entry name" value="HTH_ICLR"/>
    <property type="match status" value="1"/>
</dbReference>
<dbReference type="Proteomes" id="UP001365846">
    <property type="component" value="Unassembled WGS sequence"/>
</dbReference>
<comment type="caution">
    <text evidence="6">The sequence shown here is derived from an EMBL/GenBank/DDBJ whole genome shotgun (WGS) entry which is preliminary data.</text>
</comment>
<organism evidence="6 7">
    <name type="scientific">Variovorax ureilyticus</name>
    <dbReference type="NCBI Taxonomy" id="1836198"/>
    <lineage>
        <taxon>Bacteria</taxon>
        <taxon>Pseudomonadati</taxon>
        <taxon>Pseudomonadota</taxon>
        <taxon>Betaproteobacteria</taxon>
        <taxon>Burkholderiales</taxon>
        <taxon>Comamonadaceae</taxon>
        <taxon>Variovorax</taxon>
    </lineage>
</organism>
<evidence type="ECO:0000256" key="2">
    <source>
        <dbReference type="ARBA" id="ARBA00023125"/>
    </source>
</evidence>
<gene>
    <name evidence="6" type="ORF">WKW77_23350</name>
</gene>
<dbReference type="RefSeq" id="WP_340359271.1">
    <property type="nucleotide sequence ID" value="NZ_JBBKZU010000011.1"/>
</dbReference>
<dbReference type="SMART" id="SM00346">
    <property type="entry name" value="HTH_ICLR"/>
    <property type="match status" value="1"/>
</dbReference>
<feature type="domain" description="HTH iclR-type" evidence="4">
    <location>
        <begin position="2"/>
        <end position="64"/>
    </location>
</feature>
<accession>A0ABU8VM37</accession>
<evidence type="ECO:0000313" key="7">
    <source>
        <dbReference type="Proteomes" id="UP001365846"/>
    </source>
</evidence>
<dbReference type="InterPro" id="IPR036390">
    <property type="entry name" value="WH_DNA-bd_sf"/>
</dbReference>
<dbReference type="SUPFAM" id="SSF55781">
    <property type="entry name" value="GAF domain-like"/>
    <property type="match status" value="1"/>
</dbReference>
<dbReference type="SUPFAM" id="SSF46785">
    <property type="entry name" value="Winged helix' DNA-binding domain"/>
    <property type="match status" value="1"/>
</dbReference>
<keyword evidence="3" id="KW-0804">Transcription</keyword>
<dbReference type="InterPro" id="IPR036388">
    <property type="entry name" value="WH-like_DNA-bd_sf"/>
</dbReference>